<dbReference type="SUPFAM" id="SSF69360">
    <property type="entry name" value="Cell wall binding repeat"/>
    <property type="match status" value="1"/>
</dbReference>
<proteinExistence type="predicted"/>
<dbReference type="Proteomes" id="UP001597560">
    <property type="component" value="Unassembled WGS sequence"/>
</dbReference>
<feature type="signal peptide" evidence="1">
    <location>
        <begin position="1"/>
        <end position="27"/>
    </location>
</feature>
<gene>
    <name evidence="2" type="ORF">ACFS6J_08475</name>
</gene>
<evidence type="ECO:0000256" key="1">
    <source>
        <dbReference type="SAM" id="SignalP"/>
    </source>
</evidence>
<evidence type="ECO:0000313" key="2">
    <source>
        <dbReference type="EMBL" id="MFD2961817.1"/>
    </source>
</evidence>
<sequence length="429" mass="48089">MKKTLQRGLFLLLGLFFCPIGFNSVQAQEIKKVKAWVVGYDIAFDMPRKDSETMTEEEQQMVAMMELGKAMSGAKEGEPLLKAYVTANKMRIEQKGIVSSVQISNLEDSISYNLYAETETAYRTALATPKVSTEMKGDSMIVVSSADGKLRFSDETMEIHGFSCKKAILEMNVGDVKQDMTIWYAEKLPKLFWGEYDYLEKIPGMALKISTNTNGMDVGIKAASVKEELVDDTLFTIPAHYTIEDSFDLSGDTAAVDSTVEAEEDYELAEGYHWTDDGELWGIEDDAGNVIVEPRYHDRYGYRAGLAPVSRDDKFGVVDKTGKEIIPLEYEGIFVADADRLWAMRDGLYALIDTTNKVIVQPSYQTGSLFVDGVAYVQKGEKIGFIDKNGKVVVPFIYDEAEIFIDGKAWVKKGEEEFYIDSKGQRVQF</sequence>
<dbReference type="InterPro" id="IPR032774">
    <property type="entry name" value="WG_beta_rep"/>
</dbReference>
<dbReference type="EMBL" id="JBHUPA010000003">
    <property type="protein sequence ID" value="MFD2961817.1"/>
    <property type="molecule type" value="Genomic_DNA"/>
</dbReference>
<comment type="caution">
    <text evidence="2">The sequence shown here is derived from an EMBL/GenBank/DDBJ whole genome shotgun (WGS) entry which is preliminary data.</text>
</comment>
<protein>
    <submittedName>
        <fullName evidence="2">WG repeat-containing protein</fullName>
    </submittedName>
</protein>
<dbReference type="Pfam" id="PF14903">
    <property type="entry name" value="WG_beta_rep"/>
    <property type="match status" value="4"/>
</dbReference>
<feature type="chain" id="PRO_5046755359" evidence="1">
    <location>
        <begin position="28"/>
        <end position="429"/>
    </location>
</feature>
<accession>A0ABW6AYB1</accession>
<keyword evidence="1" id="KW-0732">Signal</keyword>
<keyword evidence="3" id="KW-1185">Reference proteome</keyword>
<dbReference type="PANTHER" id="PTHR37841:SF1">
    <property type="entry name" value="DUF3298 DOMAIN-CONTAINING PROTEIN"/>
    <property type="match status" value="1"/>
</dbReference>
<organism evidence="2 3">
    <name type="scientific">Olivibacter jilunii</name>
    <dbReference type="NCBI Taxonomy" id="985016"/>
    <lineage>
        <taxon>Bacteria</taxon>
        <taxon>Pseudomonadati</taxon>
        <taxon>Bacteroidota</taxon>
        <taxon>Sphingobacteriia</taxon>
        <taxon>Sphingobacteriales</taxon>
        <taxon>Sphingobacteriaceae</taxon>
        <taxon>Olivibacter</taxon>
    </lineage>
</organism>
<dbReference type="RefSeq" id="WP_377610080.1">
    <property type="nucleotide sequence ID" value="NZ_JBHUPA010000003.1"/>
</dbReference>
<reference evidence="3" key="1">
    <citation type="journal article" date="2019" name="Int. J. Syst. Evol. Microbiol.">
        <title>The Global Catalogue of Microorganisms (GCM) 10K type strain sequencing project: providing services to taxonomists for standard genome sequencing and annotation.</title>
        <authorList>
            <consortium name="The Broad Institute Genomics Platform"/>
            <consortium name="The Broad Institute Genome Sequencing Center for Infectious Disease"/>
            <person name="Wu L."/>
            <person name="Ma J."/>
        </authorList>
    </citation>
    <scope>NUCLEOTIDE SEQUENCE [LARGE SCALE GENOMIC DNA]</scope>
    <source>
        <strain evidence="3">KCTC 23098</strain>
    </source>
</reference>
<dbReference type="PANTHER" id="PTHR37841">
    <property type="entry name" value="GLR2918 PROTEIN"/>
    <property type="match status" value="1"/>
</dbReference>
<name>A0ABW6AYB1_9SPHI</name>
<evidence type="ECO:0000313" key="3">
    <source>
        <dbReference type="Proteomes" id="UP001597560"/>
    </source>
</evidence>